<reference evidence="1" key="2">
    <citation type="submission" date="2021-08" db="EMBL/GenBank/DDBJ databases">
        <authorList>
            <person name="Tani A."/>
            <person name="Ola A."/>
            <person name="Ogura Y."/>
            <person name="Katsura K."/>
            <person name="Hayashi T."/>
        </authorList>
    </citation>
    <scope>NUCLEOTIDE SEQUENCE</scope>
    <source>
        <strain evidence="1">KCTC 52305</strain>
    </source>
</reference>
<evidence type="ECO:0000313" key="1">
    <source>
        <dbReference type="EMBL" id="GJD53595.1"/>
    </source>
</evidence>
<reference evidence="1" key="1">
    <citation type="journal article" date="2021" name="Front. Microbiol.">
        <title>Comprehensive Comparative Genomics and Phenotyping of Methylobacterium Species.</title>
        <authorList>
            <person name="Alessa O."/>
            <person name="Ogura Y."/>
            <person name="Fujitani Y."/>
            <person name="Takami H."/>
            <person name="Hayashi T."/>
            <person name="Sahin N."/>
            <person name="Tani A."/>
        </authorList>
    </citation>
    <scope>NUCLEOTIDE SEQUENCE</scope>
    <source>
        <strain evidence="1">KCTC 52305</strain>
    </source>
</reference>
<comment type="caution">
    <text evidence="1">The sequence shown here is derived from an EMBL/GenBank/DDBJ whole genome shotgun (WGS) entry which is preliminary data.</text>
</comment>
<name>A0ABQ4R7A1_9HYPH</name>
<dbReference type="EMBL" id="BPQH01000032">
    <property type="protein sequence ID" value="GJD53595.1"/>
    <property type="molecule type" value="Genomic_DNA"/>
</dbReference>
<gene>
    <name evidence="1" type="ORF">OPKNFCMD_6372</name>
</gene>
<evidence type="ECO:0000313" key="2">
    <source>
        <dbReference type="Proteomes" id="UP001055167"/>
    </source>
</evidence>
<keyword evidence="2" id="KW-1185">Reference proteome</keyword>
<organism evidence="1 2">
    <name type="scientific">Methylobacterium crusticola</name>
    <dbReference type="NCBI Taxonomy" id="1697972"/>
    <lineage>
        <taxon>Bacteria</taxon>
        <taxon>Pseudomonadati</taxon>
        <taxon>Pseudomonadota</taxon>
        <taxon>Alphaproteobacteria</taxon>
        <taxon>Hyphomicrobiales</taxon>
        <taxon>Methylobacteriaceae</taxon>
        <taxon>Methylobacterium</taxon>
    </lineage>
</organism>
<sequence>MSTRRRSGDTILGVARVRAEANGAAAPFAGRYEAKARTPLDPATLRTAGGEIVHTDDFAATAMPAILDTLASPDAVAADASRDRLDLAKEAGCLEMALDTADTIRPADGLERMLAHHLATAHVAAMKAAAVMQQHLGEASRTLGPSRQAACVEAERMARAYARLTGSFQAGMQTLQRVRSGGRQVVVVQHNHIGEGAQAVVAGSVTGGLRCGGEVRG</sequence>
<dbReference type="Proteomes" id="UP001055167">
    <property type="component" value="Unassembled WGS sequence"/>
</dbReference>
<proteinExistence type="predicted"/>
<accession>A0ABQ4R7A1</accession>
<protein>
    <submittedName>
        <fullName evidence="1">Uncharacterized protein</fullName>
    </submittedName>
</protein>